<evidence type="ECO:0000313" key="2">
    <source>
        <dbReference type="Proteomes" id="UP000285405"/>
    </source>
</evidence>
<sequence>VIDICHRVEFSRQVKPDIICPTCCHWGHITYSCSNPELQRCELCVGTNLTQNHHCIVTRCSMGFGRPCMHIKIKYTNRRGKNRLCLIFADIIKKLLLYFVVAEKNRELESEVVVQADGSENIQVDDNLEDQGHTEIIEETRYLEINVHLQSTGNQKIYTDEGMDGNEDAFSQVTKEALEPAL</sequence>
<name>A0A420J4W5_9PEZI</name>
<evidence type="ECO:0000313" key="1">
    <source>
        <dbReference type="EMBL" id="RKF81830.1"/>
    </source>
</evidence>
<reference evidence="1 2" key="1">
    <citation type="journal article" date="2018" name="BMC Genomics">
        <title>Comparative genome analyses reveal sequence features reflecting distinct modes of host-adaptation between dicot and monocot powdery mildew.</title>
        <authorList>
            <person name="Wu Y."/>
            <person name="Ma X."/>
            <person name="Pan Z."/>
            <person name="Kale S.D."/>
            <person name="Song Y."/>
            <person name="King H."/>
            <person name="Zhang Q."/>
            <person name="Presley C."/>
            <person name="Deng X."/>
            <person name="Wei C.I."/>
            <person name="Xiao S."/>
        </authorList>
    </citation>
    <scope>NUCLEOTIDE SEQUENCE [LARGE SCALE GENOMIC DNA]</scope>
    <source>
        <strain evidence="1">UCSC1</strain>
    </source>
</reference>
<organism evidence="1 2">
    <name type="scientific">Golovinomyces cichoracearum</name>
    <dbReference type="NCBI Taxonomy" id="62708"/>
    <lineage>
        <taxon>Eukaryota</taxon>
        <taxon>Fungi</taxon>
        <taxon>Dikarya</taxon>
        <taxon>Ascomycota</taxon>
        <taxon>Pezizomycotina</taxon>
        <taxon>Leotiomycetes</taxon>
        <taxon>Erysiphales</taxon>
        <taxon>Erysiphaceae</taxon>
        <taxon>Golovinomyces</taxon>
    </lineage>
</organism>
<accession>A0A420J4W5</accession>
<dbReference type="OrthoDB" id="5428645at2759"/>
<feature type="non-terminal residue" evidence="1">
    <location>
        <position position="1"/>
    </location>
</feature>
<dbReference type="AlphaFoldDB" id="A0A420J4W5"/>
<comment type="caution">
    <text evidence="1">The sequence shown here is derived from an EMBL/GenBank/DDBJ whole genome shotgun (WGS) entry which is preliminary data.</text>
</comment>
<dbReference type="EMBL" id="MCBR01002154">
    <property type="protein sequence ID" value="RKF81830.1"/>
    <property type="molecule type" value="Genomic_DNA"/>
</dbReference>
<gene>
    <name evidence="1" type="ORF">GcC1_021025</name>
</gene>
<protein>
    <submittedName>
        <fullName evidence="1">Uncharacterized protein</fullName>
    </submittedName>
</protein>
<proteinExistence type="predicted"/>
<dbReference type="Proteomes" id="UP000285405">
    <property type="component" value="Unassembled WGS sequence"/>
</dbReference>